<gene>
    <name evidence="1" type="ORF">S01H4_67329</name>
</gene>
<organism evidence="1">
    <name type="scientific">marine sediment metagenome</name>
    <dbReference type="NCBI Taxonomy" id="412755"/>
    <lineage>
        <taxon>unclassified sequences</taxon>
        <taxon>metagenomes</taxon>
        <taxon>ecological metagenomes</taxon>
    </lineage>
</organism>
<comment type="caution">
    <text evidence="1">The sequence shown here is derived from an EMBL/GenBank/DDBJ whole genome shotgun (WGS) entry which is preliminary data.</text>
</comment>
<dbReference type="EMBL" id="BART01042284">
    <property type="protein sequence ID" value="GAH21938.1"/>
    <property type="molecule type" value="Genomic_DNA"/>
</dbReference>
<sequence>MRYQGTSQKEGFAAKDFYDFFGIVFLSASREGFSVS</sequence>
<protein>
    <submittedName>
        <fullName evidence="1">Uncharacterized protein</fullName>
    </submittedName>
</protein>
<proteinExistence type="predicted"/>
<accession>X1FME4</accession>
<feature type="non-terminal residue" evidence="1">
    <location>
        <position position="36"/>
    </location>
</feature>
<evidence type="ECO:0000313" key="1">
    <source>
        <dbReference type="EMBL" id="GAH21938.1"/>
    </source>
</evidence>
<dbReference type="AlphaFoldDB" id="X1FME4"/>
<reference evidence="1" key="1">
    <citation type="journal article" date="2014" name="Front. Microbiol.">
        <title>High frequency of phylogenetically diverse reductive dehalogenase-homologous genes in deep subseafloor sedimentary metagenomes.</title>
        <authorList>
            <person name="Kawai M."/>
            <person name="Futagami T."/>
            <person name="Toyoda A."/>
            <person name="Takaki Y."/>
            <person name="Nishi S."/>
            <person name="Hori S."/>
            <person name="Arai W."/>
            <person name="Tsubouchi T."/>
            <person name="Morono Y."/>
            <person name="Uchiyama I."/>
            <person name="Ito T."/>
            <person name="Fujiyama A."/>
            <person name="Inagaki F."/>
            <person name="Takami H."/>
        </authorList>
    </citation>
    <scope>NUCLEOTIDE SEQUENCE</scope>
    <source>
        <strain evidence="1">Expedition CK06-06</strain>
    </source>
</reference>
<name>X1FME4_9ZZZZ</name>